<evidence type="ECO:0000256" key="1">
    <source>
        <dbReference type="ARBA" id="ARBA00000085"/>
    </source>
</evidence>
<accession>A0ABS4NJU7</accession>
<protein>
    <recommendedName>
        <fullName evidence="3">histidine kinase</fullName>
        <ecNumber evidence="3">2.7.13.3</ecNumber>
    </recommendedName>
</protein>
<feature type="domain" description="Histidine kinase" evidence="15">
    <location>
        <begin position="239"/>
        <end position="454"/>
    </location>
</feature>
<keyword evidence="13 14" id="KW-0472">Membrane</keyword>
<dbReference type="Gene3D" id="6.10.340.10">
    <property type="match status" value="1"/>
</dbReference>
<evidence type="ECO:0000256" key="14">
    <source>
        <dbReference type="SAM" id="Phobius"/>
    </source>
</evidence>
<dbReference type="RefSeq" id="WP_209868860.1">
    <property type="nucleotide sequence ID" value="NZ_JAGGLV010000001.1"/>
</dbReference>
<dbReference type="SMART" id="SM00388">
    <property type="entry name" value="HisKA"/>
    <property type="match status" value="1"/>
</dbReference>
<evidence type="ECO:0000256" key="6">
    <source>
        <dbReference type="ARBA" id="ARBA00022679"/>
    </source>
</evidence>
<evidence type="ECO:0000313" key="17">
    <source>
        <dbReference type="EMBL" id="MBP2110327.1"/>
    </source>
</evidence>
<evidence type="ECO:0000259" key="15">
    <source>
        <dbReference type="PROSITE" id="PS50109"/>
    </source>
</evidence>
<dbReference type="EC" id="2.7.13.3" evidence="3"/>
<dbReference type="Pfam" id="PF00512">
    <property type="entry name" value="HisKA"/>
    <property type="match status" value="1"/>
</dbReference>
<dbReference type="Pfam" id="PF02518">
    <property type="entry name" value="HATPase_c"/>
    <property type="match status" value="1"/>
</dbReference>
<evidence type="ECO:0000256" key="13">
    <source>
        <dbReference type="ARBA" id="ARBA00023136"/>
    </source>
</evidence>
<evidence type="ECO:0000256" key="4">
    <source>
        <dbReference type="ARBA" id="ARBA00022475"/>
    </source>
</evidence>
<dbReference type="PRINTS" id="PR01780">
    <property type="entry name" value="LANTIREGPROT"/>
</dbReference>
<dbReference type="InterPro" id="IPR050398">
    <property type="entry name" value="HssS/ArlS-like"/>
</dbReference>
<feature type="transmembrane region" description="Helical" evidence="14">
    <location>
        <begin position="12"/>
        <end position="40"/>
    </location>
</feature>
<dbReference type="SUPFAM" id="SSF55874">
    <property type="entry name" value="ATPase domain of HSP90 chaperone/DNA topoisomerase II/histidine kinase"/>
    <property type="match status" value="1"/>
</dbReference>
<keyword evidence="5" id="KW-0597">Phosphoprotein</keyword>
<comment type="catalytic activity">
    <reaction evidence="1">
        <text>ATP + protein L-histidine = ADP + protein N-phospho-L-histidine.</text>
        <dbReference type="EC" id="2.7.13.3"/>
    </reaction>
</comment>
<dbReference type="SMART" id="SM00387">
    <property type="entry name" value="HATPase_c"/>
    <property type="match status" value="1"/>
</dbReference>
<evidence type="ECO:0000256" key="9">
    <source>
        <dbReference type="ARBA" id="ARBA00022777"/>
    </source>
</evidence>
<keyword evidence="9 17" id="KW-0418">Kinase</keyword>
<dbReference type="EMBL" id="JAGGLV010000001">
    <property type="protein sequence ID" value="MBP2110327.1"/>
    <property type="molecule type" value="Genomic_DNA"/>
</dbReference>
<dbReference type="Gene3D" id="3.30.565.10">
    <property type="entry name" value="Histidine kinase-like ATPase, C-terminal domain"/>
    <property type="match status" value="1"/>
</dbReference>
<keyword evidence="18" id="KW-1185">Reference proteome</keyword>
<organism evidence="17 18">
    <name type="scientific">Paenibacillus silagei</name>
    <dbReference type="NCBI Taxonomy" id="1670801"/>
    <lineage>
        <taxon>Bacteria</taxon>
        <taxon>Bacillati</taxon>
        <taxon>Bacillota</taxon>
        <taxon>Bacilli</taxon>
        <taxon>Bacillales</taxon>
        <taxon>Paenibacillaceae</taxon>
        <taxon>Paenibacillus</taxon>
    </lineage>
</organism>
<evidence type="ECO:0000256" key="8">
    <source>
        <dbReference type="ARBA" id="ARBA00022741"/>
    </source>
</evidence>
<feature type="transmembrane region" description="Helical" evidence="14">
    <location>
        <begin position="149"/>
        <end position="168"/>
    </location>
</feature>
<keyword evidence="8" id="KW-0547">Nucleotide-binding</keyword>
<evidence type="ECO:0000259" key="16">
    <source>
        <dbReference type="PROSITE" id="PS50885"/>
    </source>
</evidence>
<feature type="domain" description="HAMP" evidence="16">
    <location>
        <begin position="172"/>
        <end position="224"/>
    </location>
</feature>
<keyword evidence="7 14" id="KW-0812">Transmembrane</keyword>
<evidence type="ECO:0000256" key="12">
    <source>
        <dbReference type="ARBA" id="ARBA00023012"/>
    </source>
</evidence>
<evidence type="ECO:0000256" key="2">
    <source>
        <dbReference type="ARBA" id="ARBA00004651"/>
    </source>
</evidence>
<dbReference type="InterPro" id="IPR003661">
    <property type="entry name" value="HisK_dim/P_dom"/>
</dbReference>
<evidence type="ECO:0000256" key="11">
    <source>
        <dbReference type="ARBA" id="ARBA00022989"/>
    </source>
</evidence>
<keyword evidence="11 14" id="KW-1133">Transmembrane helix</keyword>
<keyword evidence="12" id="KW-0902">Two-component regulatory system</keyword>
<dbReference type="CDD" id="cd00082">
    <property type="entry name" value="HisKA"/>
    <property type="match status" value="1"/>
</dbReference>
<reference evidence="17 18" key="1">
    <citation type="submission" date="2021-03" db="EMBL/GenBank/DDBJ databases">
        <title>Genomic Encyclopedia of Type Strains, Phase IV (KMG-IV): sequencing the most valuable type-strain genomes for metagenomic binning, comparative biology and taxonomic classification.</title>
        <authorList>
            <person name="Goeker M."/>
        </authorList>
    </citation>
    <scope>NUCLEOTIDE SEQUENCE [LARGE SCALE GENOMIC DNA]</scope>
    <source>
        <strain evidence="17 18">DSM 101953</strain>
    </source>
</reference>
<evidence type="ECO:0000256" key="3">
    <source>
        <dbReference type="ARBA" id="ARBA00012438"/>
    </source>
</evidence>
<evidence type="ECO:0000256" key="7">
    <source>
        <dbReference type="ARBA" id="ARBA00022692"/>
    </source>
</evidence>
<proteinExistence type="predicted"/>
<dbReference type="InterPro" id="IPR036097">
    <property type="entry name" value="HisK_dim/P_sf"/>
</dbReference>
<dbReference type="InterPro" id="IPR008358">
    <property type="entry name" value="Sig_transdc_His_kin/Pase_MprB"/>
</dbReference>
<keyword evidence="6" id="KW-0808">Transferase</keyword>
<dbReference type="GO" id="GO:0016301">
    <property type="term" value="F:kinase activity"/>
    <property type="evidence" value="ECO:0007669"/>
    <property type="project" value="UniProtKB-KW"/>
</dbReference>
<evidence type="ECO:0000256" key="10">
    <source>
        <dbReference type="ARBA" id="ARBA00022840"/>
    </source>
</evidence>
<dbReference type="PANTHER" id="PTHR45528:SF8">
    <property type="entry name" value="HISTIDINE KINASE"/>
    <property type="match status" value="1"/>
</dbReference>
<keyword evidence="4" id="KW-1003">Cell membrane</keyword>
<evidence type="ECO:0000256" key="5">
    <source>
        <dbReference type="ARBA" id="ARBA00022553"/>
    </source>
</evidence>
<evidence type="ECO:0000313" key="18">
    <source>
        <dbReference type="Proteomes" id="UP000773462"/>
    </source>
</evidence>
<sequence length="463" mass="51169">MKQRKAVRLRTFFLKYLLLLSLGTILLLGGLLGVFALAFARGALLPANYEEKAIAQFKQQLAADVTDTVPRVPDRLNYTVFTLDGKPLAGNLTAKEAEQAWRIIREGNNRSAYYYTTAEHGQELWIFRYVLTPQYASPVLRSALPNPQLLGPLLFVLGFLVMAALLAARFGRKLSERMAGLQEATENIRRENLEFAVHPSGIVEIDEVLGSLDRMKDALQTSLEKQWELERSRREQISALAHDIKTPLTIIRGNAELLQEIVETEPQREYSGYIRRSAEDIEAFVQEVIDLSNQQAGSSRQKVLVPAAEIIAELELQMNALKAGRNLKTSIRQEKLPEYLFIHKELLLRGMMNVITNAAEHTPPGGSIALLVQSGPDAVQFTVTDTGSGFSAADLREATSQFYRGDPSRSSGNHHGMGLYIARSVAEQHGGSLSLSNDSISGGAKVTMRIANPERLITPSATS</sequence>
<comment type="subcellular location">
    <subcellularLocation>
        <location evidence="2">Cell membrane</location>
        <topology evidence="2">Multi-pass membrane protein</topology>
    </subcellularLocation>
</comment>
<gene>
    <name evidence="17" type="ORF">J2Z70_000466</name>
</gene>
<dbReference type="PANTHER" id="PTHR45528">
    <property type="entry name" value="SENSOR HISTIDINE KINASE CPXA"/>
    <property type="match status" value="1"/>
</dbReference>
<dbReference type="InterPro" id="IPR036890">
    <property type="entry name" value="HATPase_C_sf"/>
</dbReference>
<dbReference type="SUPFAM" id="SSF47384">
    <property type="entry name" value="Homodimeric domain of signal transducing histidine kinase"/>
    <property type="match status" value="1"/>
</dbReference>
<keyword evidence="10" id="KW-0067">ATP-binding</keyword>
<dbReference type="InterPro" id="IPR003660">
    <property type="entry name" value="HAMP_dom"/>
</dbReference>
<dbReference type="PROSITE" id="PS50109">
    <property type="entry name" value="HIS_KIN"/>
    <property type="match status" value="1"/>
</dbReference>
<dbReference type="InterPro" id="IPR003594">
    <property type="entry name" value="HATPase_dom"/>
</dbReference>
<dbReference type="Gene3D" id="1.10.287.130">
    <property type="match status" value="1"/>
</dbReference>
<dbReference type="PROSITE" id="PS50885">
    <property type="entry name" value="HAMP"/>
    <property type="match status" value="1"/>
</dbReference>
<name>A0ABS4NJU7_9BACL</name>
<dbReference type="Proteomes" id="UP000773462">
    <property type="component" value="Unassembled WGS sequence"/>
</dbReference>
<comment type="caution">
    <text evidence="17">The sequence shown here is derived from an EMBL/GenBank/DDBJ whole genome shotgun (WGS) entry which is preliminary data.</text>
</comment>
<dbReference type="InterPro" id="IPR005467">
    <property type="entry name" value="His_kinase_dom"/>
</dbReference>